<comment type="caution">
    <text evidence="2">The sequence shown here is derived from an EMBL/GenBank/DDBJ whole genome shotgun (WGS) entry which is preliminary data.</text>
</comment>
<dbReference type="Pfam" id="PF13302">
    <property type="entry name" value="Acetyltransf_3"/>
    <property type="match status" value="1"/>
</dbReference>
<keyword evidence="3" id="KW-1185">Reference proteome</keyword>
<dbReference type="EMBL" id="BNAF01000003">
    <property type="protein sequence ID" value="GHE28927.1"/>
    <property type="molecule type" value="Genomic_DNA"/>
</dbReference>
<dbReference type="SUPFAM" id="SSF55729">
    <property type="entry name" value="Acyl-CoA N-acyltransferases (Nat)"/>
    <property type="match status" value="1"/>
</dbReference>
<dbReference type="InterPro" id="IPR016181">
    <property type="entry name" value="Acyl_CoA_acyltransferase"/>
</dbReference>
<dbReference type="InterPro" id="IPR000182">
    <property type="entry name" value="GNAT_dom"/>
</dbReference>
<accession>A0ABQ3HW03</accession>
<dbReference type="PANTHER" id="PTHR43415">
    <property type="entry name" value="SPERMIDINE N(1)-ACETYLTRANSFERASE"/>
    <property type="match status" value="1"/>
</dbReference>
<dbReference type="Proteomes" id="UP000620550">
    <property type="component" value="Unassembled WGS sequence"/>
</dbReference>
<dbReference type="Gene3D" id="3.40.630.30">
    <property type="match status" value="1"/>
</dbReference>
<organism evidence="2 3">
    <name type="scientific">Sphingobacterium griseoflavum</name>
    <dbReference type="NCBI Taxonomy" id="1474952"/>
    <lineage>
        <taxon>Bacteria</taxon>
        <taxon>Pseudomonadati</taxon>
        <taxon>Bacteroidota</taxon>
        <taxon>Sphingobacteriia</taxon>
        <taxon>Sphingobacteriales</taxon>
        <taxon>Sphingobacteriaceae</taxon>
        <taxon>Sphingobacterium</taxon>
    </lineage>
</organism>
<gene>
    <name evidence="2" type="ORF">GCM10017764_09400</name>
</gene>
<evidence type="ECO:0000313" key="3">
    <source>
        <dbReference type="Proteomes" id="UP000620550"/>
    </source>
</evidence>
<feature type="domain" description="N-acetyltransferase" evidence="1">
    <location>
        <begin position="9"/>
        <end position="170"/>
    </location>
</feature>
<evidence type="ECO:0000313" key="2">
    <source>
        <dbReference type="EMBL" id="GHE28927.1"/>
    </source>
</evidence>
<dbReference type="PANTHER" id="PTHR43415:SF5">
    <property type="entry name" value="ACETYLTRANSFERASE"/>
    <property type="match status" value="1"/>
</dbReference>
<evidence type="ECO:0000259" key="1">
    <source>
        <dbReference type="PROSITE" id="PS51186"/>
    </source>
</evidence>
<reference evidence="3" key="1">
    <citation type="journal article" date="2019" name="Int. J. Syst. Evol. Microbiol.">
        <title>The Global Catalogue of Microorganisms (GCM) 10K type strain sequencing project: providing services to taxonomists for standard genome sequencing and annotation.</title>
        <authorList>
            <consortium name="The Broad Institute Genomics Platform"/>
            <consortium name="The Broad Institute Genome Sequencing Center for Infectious Disease"/>
            <person name="Wu L."/>
            <person name="Ma J."/>
        </authorList>
    </citation>
    <scope>NUCLEOTIDE SEQUENCE [LARGE SCALE GENOMIC DNA]</scope>
    <source>
        <strain evidence="3">CGMCC 1.12966</strain>
    </source>
</reference>
<sequence>MEHMGEHSIVFEEFKEADFPRLISWITTEEQLVQFAGTAFHFPLTKEQLIDHLKEPDRHIFKVIHQDTNAVIGHCEVYEEDLQTRRLCRILIGDKRFLGKGYGAALVAKLTKWCFSKPAIEVVALNVYDFNTAAINCYIKNGFIKVGLHKSATQVGHERWYSFRMTVNRSSFAAMINP</sequence>
<dbReference type="PROSITE" id="PS51186">
    <property type="entry name" value="GNAT"/>
    <property type="match status" value="1"/>
</dbReference>
<name>A0ABQ3HW03_9SPHI</name>
<protein>
    <submittedName>
        <fullName evidence="2">Aminoglycoside N(6')-acetyltransferase</fullName>
    </submittedName>
</protein>
<proteinExistence type="predicted"/>